<reference evidence="2" key="2">
    <citation type="submission" date="2015-01" db="EMBL/GenBank/DDBJ databases">
        <title>Evolutionary Origins and Diversification of the Mycorrhizal Mutualists.</title>
        <authorList>
            <consortium name="DOE Joint Genome Institute"/>
            <consortium name="Mycorrhizal Genomics Consortium"/>
            <person name="Kohler A."/>
            <person name="Kuo A."/>
            <person name="Nagy L.G."/>
            <person name="Floudas D."/>
            <person name="Copeland A."/>
            <person name="Barry K.W."/>
            <person name="Cichocki N."/>
            <person name="Veneault-Fourrey C."/>
            <person name="LaButti K."/>
            <person name="Lindquist E.A."/>
            <person name="Lipzen A."/>
            <person name="Lundell T."/>
            <person name="Morin E."/>
            <person name="Murat C."/>
            <person name="Riley R."/>
            <person name="Ohm R."/>
            <person name="Sun H."/>
            <person name="Tunlid A."/>
            <person name="Henrissat B."/>
            <person name="Grigoriev I.V."/>
            <person name="Hibbett D.S."/>
            <person name="Martin F."/>
        </authorList>
    </citation>
    <scope>NUCLEOTIDE SEQUENCE [LARGE SCALE GENOMIC DNA]</scope>
    <source>
        <strain evidence="2">ATCC 200175</strain>
    </source>
</reference>
<reference evidence="1 2" key="1">
    <citation type="submission" date="2014-06" db="EMBL/GenBank/DDBJ databases">
        <authorList>
            <consortium name="DOE Joint Genome Institute"/>
            <person name="Kuo A."/>
            <person name="Kohler A."/>
            <person name="Nagy L.G."/>
            <person name="Floudas D."/>
            <person name="Copeland A."/>
            <person name="Barry K.W."/>
            <person name="Cichocki N."/>
            <person name="Veneault-Fourrey C."/>
            <person name="LaButti K."/>
            <person name="Lindquist E.A."/>
            <person name="Lipzen A."/>
            <person name="Lundell T."/>
            <person name="Morin E."/>
            <person name="Murat C."/>
            <person name="Sun H."/>
            <person name="Tunlid A."/>
            <person name="Henrissat B."/>
            <person name="Grigoriev I.V."/>
            <person name="Hibbett D.S."/>
            <person name="Martin F."/>
            <person name="Nordberg H.P."/>
            <person name="Cantor M.N."/>
            <person name="Hua S.X."/>
        </authorList>
    </citation>
    <scope>NUCLEOTIDE SEQUENCE [LARGE SCALE GENOMIC DNA]</scope>
    <source>
        <strain evidence="1 2">ATCC 200175</strain>
    </source>
</reference>
<keyword evidence="2" id="KW-1185">Reference proteome</keyword>
<organism evidence="1 2">
    <name type="scientific">Paxillus involutus ATCC 200175</name>
    <dbReference type="NCBI Taxonomy" id="664439"/>
    <lineage>
        <taxon>Eukaryota</taxon>
        <taxon>Fungi</taxon>
        <taxon>Dikarya</taxon>
        <taxon>Basidiomycota</taxon>
        <taxon>Agaricomycotina</taxon>
        <taxon>Agaricomycetes</taxon>
        <taxon>Agaricomycetidae</taxon>
        <taxon>Boletales</taxon>
        <taxon>Paxilineae</taxon>
        <taxon>Paxillaceae</taxon>
        <taxon>Paxillus</taxon>
    </lineage>
</organism>
<dbReference type="AlphaFoldDB" id="A0A0C9THE8"/>
<dbReference type="Proteomes" id="UP000053647">
    <property type="component" value="Unassembled WGS sequence"/>
</dbReference>
<proteinExistence type="predicted"/>
<evidence type="ECO:0000313" key="2">
    <source>
        <dbReference type="Proteomes" id="UP000053647"/>
    </source>
</evidence>
<gene>
    <name evidence="1" type="ORF">PAXINDRAFT_16817</name>
</gene>
<protein>
    <submittedName>
        <fullName evidence="1">Uncharacterized protein</fullName>
    </submittedName>
</protein>
<sequence>MPPTRSVVNSRIRFNVGDLPIPHGFHSRNPSSDSLKAKYVAYTKESRNTRDLTIRLEENSPLLDTYSTLLQNHHISNVIEFIERTNHRLNANDWVVSTLEHI</sequence>
<dbReference type="HOGENOM" id="CLU_2278337_0_0_1"/>
<evidence type="ECO:0000313" key="1">
    <source>
        <dbReference type="EMBL" id="KIJ10163.1"/>
    </source>
</evidence>
<name>A0A0C9THE8_PAXIN</name>
<dbReference type="EMBL" id="KN819415">
    <property type="protein sequence ID" value="KIJ10163.1"/>
    <property type="molecule type" value="Genomic_DNA"/>
</dbReference>
<accession>A0A0C9THE8</accession>